<dbReference type="AlphaFoldDB" id="A0A261F5N6"/>
<name>A0A261F5N6_9BIFI</name>
<reference evidence="1 2" key="1">
    <citation type="journal article" date="2017" name="BMC Genomics">
        <title>Comparative genomic and phylogenomic analyses of the Bifidobacteriaceae family.</title>
        <authorList>
            <person name="Lugli G.A."/>
            <person name="Milani C."/>
            <person name="Turroni F."/>
            <person name="Duranti S."/>
            <person name="Mancabelli L."/>
            <person name="Mangifesta M."/>
            <person name="Ferrario C."/>
            <person name="Modesto M."/>
            <person name="Mattarelli P."/>
            <person name="Jiri K."/>
            <person name="van Sinderen D."/>
            <person name="Ventura M."/>
        </authorList>
    </citation>
    <scope>NUCLEOTIDE SEQUENCE [LARGE SCALE GENOMIC DNA]</scope>
    <source>
        <strain evidence="1 2">DSM 24762</strain>
    </source>
</reference>
<evidence type="ECO:0008006" key="3">
    <source>
        <dbReference type="Google" id="ProtNLM"/>
    </source>
</evidence>
<keyword evidence="2" id="KW-1185">Reference proteome</keyword>
<dbReference type="EMBL" id="MWWT01000005">
    <property type="protein sequence ID" value="OZG54414.1"/>
    <property type="molecule type" value="Genomic_DNA"/>
</dbReference>
<accession>A0A261F5N6</accession>
<dbReference type="Proteomes" id="UP000243657">
    <property type="component" value="Unassembled WGS sequence"/>
</dbReference>
<proteinExistence type="predicted"/>
<evidence type="ECO:0000313" key="2">
    <source>
        <dbReference type="Proteomes" id="UP000243657"/>
    </source>
</evidence>
<protein>
    <recommendedName>
        <fullName evidence="3">CTP synthase</fullName>
    </recommendedName>
</protein>
<organism evidence="1 2">
    <name type="scientific">Alloscardovia macacae</name>
    <dbReference type="NCBI Taxonomy" id="1160091"/>
    <lineage>
        <taxon>Bacteria</taxon>
        <taxon>Bacillati</taxon>
        <taxon>Actinomycetota</taxon>
        <taxon>Actinomycetes</taxon>
        <taxon>Bifidobacteriales</taxon>
        <taxon>Bifidobacteriaceae</taxon>
        <taxon>Alloscardovia</taxon>
    </lineage>
</organism>
<sequence>MKQAIDPPLMQPATHAERCAWSRYAAKGTLLQPIPGYYAEPDVWNSLTPYEQTLAKTYAYARSHPKWPLRGMSAALVLGAVPEYPEYYKYCQITHFSYNRLSSKSVRKTMLVDFRHNPHPLPDELVTQRLGWYGKKADYPIFLLPEKLAFRFKVINEDYCLVSGLLITCISQIVIDIFREVPFEIALPVCEFLARFYRHSVEDIREYLHATNPYWRTESVDYKLSLMDLNSPSHAESFARARLLAAGFQAPQLQTQHENLLYSPERSRIRTLYNEKSMYTDFEWTNVFPNTPQPHLVMEVDGLIKYTDEDMLKSIHVQNSAEVALRDHDRDEALHLVGCRVVHVQFIEALVNDGASMIRKMKLAGVPEIPEEEKIERQKLLRTQ</sequence>
<dbReference type="RefSeq" id="WP_148140253.1">
    <property type="nucleotide sequence ID" value="NZ_JBHLWS010000013.1"/>
</dbReference>
<evidence type="ECO:0000313" key="1">
    <source>
        <dbReference type="EMBL" id="OZG54414.1"/>
    </source>
</evidence>
<gene>
    <name evidence="1" type="ORF">ALMA_0875</name>
</gene>
<comment type="caution">
    <text evidence="1">The sequence shown here is derived from an EMBL/GenBank/DDBJ whole genome shotgun (WGS) entry which is preliminary data.</text>
</comment>